<dbReference type="Proteomes" id="UP001332192">
    <property type="component" value="Chromosome"/>
</dbReference>
<reference evidence="1 2" key="1">
    <citation type="journal article" date="2024" name="Front. Microbiol.">
        <title>Novel thermophilic genera Geochorda gen. nov. and Carboxydochorda gen. nov. from the deep terrestrial subsurface reveal the ecophysiological diversity in the class Limnochordia.</title>
        <authorList>
            <person name="Karnachuk O.V."/>
            <person name="Lukina A.P."/>
            <person name="Avakyan M.R."/>
            <person name="Kadnikov V.V."/>
            <person name="Begmatov S."/>
            <person name="Beletsky A.V."/>
            <person name="Vlasova K.G."/>
            <person name="Novikov A.A."/>
            <person name="Shcherbakova V.A."/>
            <person name="Mardanov A.V."/>
            <person name="Ravin N.V."/>
        </authorList>
    </citation>
    <scope>NUCLEOTIDE SEQUENCE [LARGE SCALE GENOMIC DNA]</scope>
    <source>
        <strain evidence="1 2">L945</strain>
    </source>
</reference>
<keyword evidence="2" id="KW-1185">Reference proteome</keyword>
<protein>
    <recommendedName>
        <fullName evidence="3">DUF3426 domain-containing protein</fullName>
    </recommendedName>
</protein>
<accession>A0ABZ1C1T8</accession>
<evidence type="ECO:0000313" key="1">
    <source>
        <dbReference type="EMBL" id="WRP18277.1"/>
    </source>
</evidence>
<gene>
    <name evidence="1" type="ORF">U7230_04520</name>
</gene>
<sequence length="156" mass="16787">MRQRPRWAQAIGLALAIAGTLGLAGSWSLAQRYVALTRALNRLAVDVARVQAAPRLVVDLRYRNGGPWPVVLLEVQVLAWQDGRYAGAASVDLRDRPLEIPAAGGEQLLQVPFASAAPPGTATVWRLAVSGRLQLPVAGSHTFEYRVEYHPGEGSS</sequence>
<evidence type="ECO:0008006" key="3">
    <source>
        <dbReference type="Google" id="ProtNLM"/>
    </source>
</evidence>
<dbReference type="RefSeq" id="WP_324717548.1">
    <property type="nucleotide sequence ID" value="NZ_CP141615.1"/>
</dbReference>
<evidence type="ECO:0000313" key="2">
    <source>
        <dbReference type="Proteomes" id="UP001332192"/>
    </source>
</evidence>
<proteinExistence type="predicted"/>
<name>A0ABZ1C1T8_9FIRM</name>
<organism evidence="1 2">
    <name type="scientific">Carboxydichorda subterranea</name>
    <dbReference type="NCBI Taxonomy" id="3109565"/>
    <lineage>
        <taxon>Bacteria</taxon>
        <taxon>Bacillati</taxon>
        <taxon>Bacillota</taxon>
        <taxon>Limnochordia</taxon>
        <taxon>Limnochordales</taxon>
        <taxon>Geochordaceae</taxon>
        <taxon>Carboxydichorda</taxon>
    </lineage>
</organism>
<dbReference type="EMBL" id="CP141615">
    <property type="protein sequence ID" value="WRP18277.1"/>
    <property type="molecule type" value="Genomic_DNA"/>
</dbReference>